<accession>A0A0C4WN91</accession>
<reference evidence="3 4" key="1">
    <citation type="journal article" date="2015" name="PLoS ONE">
        <title>Azotobacter Genomes: The Genome of Azotobacter chroococcum NCIMB 8003 (ATCC 4412).</title>
        <authorList>
            <person name="Robson R.L."/>
            <person name="Jones R."/>
            <person name="Robson R.M."/>
            <person name="Schwartz A."/>
            <person name="Richardson T.H."/>
        </authorList>
    </citation>
    <scope>NUCLEOTIDE SEQUENCE [LARGE SCALE GENOMIC DNA]</scope>
    <source>
        <strain evidence="3 4">NCIMB 8003</strain>
    </source>
</reference>
<keyword evidence="4" id="KW-1185">Reference proteome</keyword>
<feature type="domain" description="Transcriptional regulator SutA RNAP-binding" evidence="2">
    <location>
        <begin position="17"/>
        <end position="49"/>
    </location>
</feature>
<dbReference type="RefSeq" id="WP_039804960.1">
    <property type="nucleotide sequence ID" value="NZ_CP010415.1"/>
</dbReference>
<dbReference type="HOGENOM" id="CLU_205253_1_0_6"/>
<dbReference type="EMBL" id="CP010415">
    <property type="protein sequence ID" value="AJE21999.1"/>
    <property type="molecule type" value="Genomic_DNA"/>
</dbReference>
<dbReference type="InterPro" id="IPR049191">
    <property type="entry name" value="SutA_RBD"/>
</dbReference>
<gene>
    <name evidence="3" type="ORF">Achr_25720</name>
</gene>
<evidence type="ECO:0000313" key="4">
    <source>
        <dbReference type="Proteomes" id="UP000068210"/>
    </source>
</evidence>
<organism evidence="3 4">
    <name type="scientific">Azotobacter chroococcum NCIMB 8003</name>
    <dbReference type="NCBI Taxonomy" id="1328314"/>
    <lineage>
        <taxon>Bacteria</taxon>
        <taxon>Pseudomonadati</taxon>
        <taxon>Pseudomonadota</taxon>
        <taxon>Gammaproteobacteria</taxon>
        <taxon>Pseudomonadales</taxon>
        <taxon>Pseudomonadaceae</taxon>
        <taxon>Azotobacter</taxon>
    </lineage>
</organism>
<proteinExistence type="predicted"/>
<evidence type="ECO:0000256" key="1">
    <source>
        <dbReference type="SAM" id="MobiDB-lite"/>
    </source>
</evidence>
<dbReference type="KEGG" id="acx:Achr_25720"/>
<evidence type="ECO:0000259" key="2">
    <source>
        <dbReference type="Pfam" id="PF20661"/>
    </source>
</evidence>
<feature type="compositionally biased region" description="Basic and acidic residues" evidence="1">
    <location>
        <begin position="12"/>
        <end position="22"/>
    </location>
</feature>
<feature type="region of interest" description="Disordered" evidence="1">
    <location>
        <begin position="1"/>
        <end position="22"/>
    </location>
</feature>
<name>A0A0C4WN91_9GAMM</name>
<dbReference type="Proteomes" id="UP000068210">
    <property type="component" value="Chromosome"/>
</dbReference>
<sequence>MITRVAGSNRKAKPEPAQETHESLDALVSAFLRGGGEIRQIANGVSGQTATPPSRHIKIGKKQ</sequence>
<dbReference type="Pfam" id="PF20661">
    <property type="entry name" value="SutA-RBD"/>
    <property type="match status" value="1"/>
</dbReference>
<evidence type="ECO:0000313" key="3">
    <source>
        <dbReference type="EMBL" id="AJE21999.1"/>
    </source>
</evidence>
<protein>
    <recommendedName>
        <fullName evidence="2">Transcriptional regulator SutA RNAP-binding domain-containing protein</fullName>
    </recommendedName>
</protein>
<dbReference type="AlphaFoldDB" id="A0A0C4WN91"/>